<keyword evidence="1" id="KW-0472">Membrane</keyword>
<evidence type="ECO:0000313" key="3">
    <source>
        <dbReference type="Proteomes" id="UP000663828"/>
    </source>
</evidence>
<feature type="transmembrane region" description="Helical" evidence="1">
    <location>
        <begin position="298"/>
        <end position="320"/>
    </location>
</feature>
<gene>
    <name evidence="2" type="ORF">XAT740_LOCUS23024</name>
</gene>
<feature type="transmembrane region" description="Helical" evidence="1">
    <location>
        <begin position="33"/>
        <end position="53"/>
    </location>
</feature>
<reference evidence="2" key="1">
    <citation type="submission" date="2021-02" db="EMBL/GenBank/DDBJ databases">
        <authorList>
            <person name="Nowell W R."/>
        </authorList>
    </citation>
    <scope>NUCLEOTIDE SEQUENCE</scope>
</reference>
<feature type="transmembrane region" description="Helical" evidence="1">
    <location>
        <begin position="59"/>
        <end position="85"/>
    </location>
</feature>
<protein>
    <submittedName>
        <fullName evidence="2">Uncharacterized protein</fullName>
    </submittedName>
</protein>
<proteinExistence type="predicted"/>
<dbReference type="AlphaFoldDB" id="A0A814VLP9"/>
<dbReference type="EMBL" id="CAJNOR010001723">
    <property type="protein sequence ID" value="CAF1189366.1"/>
    <property type="molecule type" value="Genomic_DNA"/>
</dbReference>
<keyword evidence="1" id="KW-1133">Transmembrane helix</keyword>
<keyword evidence="1" id="KW-0812">Transmembrane</keyword>
<feature type="transmembrane region" description="Helical" evidence="1">
    <location>
        <begin position="402"/>
        <end position="419"/>
    </location>
</feature>
<comment type="caution">
    <text evidence="2">The sequence shown here is derived from an EMBL/GenBank/DDBJ whole genome shotgun (WGS) entry which is preliminary data.</text>
</comment>
<evidence type="ECO:0000256" key="1">
    <source>
        <dbReference type="SAM" id="Phobius"/>
    </source>
</evidence>
<dbReference type="Proteomes" id="UP000663828">
    <property type="component" value="Unassembled WGS sequence"/>
</dbReference>
<keyword evidence="3" id="KW-1185">Reference proteome</keyword>
<accession>A0A814VLP9</accession>
<sequence length="536" mass="64594">MSANTSDSNIIPIYKLYFDDIEEIFFNTISFKYLYISTFVTVVLTIFSVIILFYRSRTIFFPCLIPFIYSMIFYDIIQLIFIILLKFNLIMIQEKYFSGFCRWPHYLKASSEGGQCLTLILIYAIRCQKVRYFLKHHSLPNSSRVHSRALTLVCLLVIVYINNWITHLKVEKIHLVMLNRWNSEVHIQEYPMPLYHINDMKLNDYSKFYADLDKYARHYQKLRITSTNPEKIIHTQKDDSIFEILIKVPYNLFSPQNSTYENRTRKKPKKIHRKFNKSQIKNMSYRVHRCTYGQRNYFLANFITLIHSFFYLSMIVYYLISVYRYQIPSMDVEYHRVLYEKALVLEQTKCAERHRQLVLLTHLRYFQYIIVYCHTTFILIRLVYICSLTILLYFVSSPFKWLPVKMFFYSLFCLVYYSIPIRLTFLFFYLFFSIFSSYISSIFHYILHTKLRFSWRFRRPTIRFHLHIVPYHQSDENPNEHSKNSFALDLTSSGYEEHSTSYPNESVVIYDDNNSSQNVITTSNLTSLNQFQQTPL</sequence>
<feature type="transmembrane region" description="Helical" evidence="1">
    <location>
        <begin position="425"/>
        <end position="447"/>
    </location>
</feature>
<name>A0A814VLP9_ADIRI</name>
<feature type="transmembrane region" description="Helical" evidence="1">
    <location>
        <begin position="365"/>
        <end position="395"/>
    </location>
</feature>
<organism evidence="2 3">
    <name type="scientific">Adineta ricciae</name>
    <name type="common">Rotifer</name>
    <dbReference type="NCBI Taxonomy" id="249248"/>
    <lineage>
        <taxon>Eukaryota</taxon>
        <taxon>Metazoa</taxon>
        <taxon>Spiralia</taxon>
        <taxon>Gnathifera</taxon>
        <taxon>Rotifera</taxon>
        <taxon>Eurotatoria</taxon>
        <taxon>Bdelloidea</taxon>
        <taxon>Adinetida</taxon>
        <taxon>Adinetidae</taxon>
        <taxon>Adineta</taxon>
    </lineage>
</organism>
<evidence type="ECO:0000313" key="2">
    <source>
        <dbReference type="EMBL" id="CAF1189366.1"/>
    </source>
</evidence>